<dbReference type="Proteomes" id="UP000663862">
    <property type="component" value="Unassembled WGS sequence"/>
</dbReference>
<reference evidence="2" key="1">
    <citation type="submission" date="2021-02" db="EMBL/GenBank/DDBJ databases">
        <authorList>
            <person name="Nowell W R."/>
        </authorList>
    </citation>
    <scope>NUCLEOTIDE SEQUENCE</scope>
</reference>
<evidence type="ECO:0000313" key="2">
    <source>
        <dbReference type="EMBL" id="CAF4503035.1"/>
    </source>
</evidence>
<organism evidence="2 3">
    <name type="scientific">Rotaria socialis</name>
    <dbReference type="NCBI Taxonomy" id="392032"/>
    <lineage>
        <taxon>Eukaryota</taxon>
        <taxon>Metazoa</taxon>
        <taxon>Spiralia</taxon>
        <taxon>Gnathifera</taxon>
        <taxon>Rotifera</taxon>
        <taxon>Eurotatoria</taxon>
        <taxon>Bdelloidea</taxon>
        <taxon>Philodinida</taxon>
        <taxon>Philodinidae</taxon>
        <taxon>Rotaria</taxon>
    </lineage>
</organism>
<evidence type="ECO:0000313" key="3">
    <source>
        <dbReference type="Proteomes" id="UP000663862"/>
    </source>
</evidence>
<evidence type="ECO:0000256" key="1">
    <source>
        <dbReference type="SAM" id="MobiDB-lite"/>
    </source>
</evidence>
<feature type="region of interest" description="Disordered" evidence="1">
    <location>
        <begin position="601"/>
        <end position="655"/>
    </location>
</feature>
<feature type="compositionally biased region" description="Low complexity" evidence="1">
    <location>
        <begin position="615"/>
        <end position="635"/>
    </location>
</feature>
<dbReference type="AlphaFoldDB" id="A0A820VKK9"/>
<name>A0A820VKK9_9BILA</name>
<protein>
    <submittedName>
        <fullName evidence="2">Uncharacterized protein</fullName>
    </submittedName>
</protein>
<feature type="compositionally biased region" description="Acidic residues" evidence="1">
    <location>
        <begin position="644"/>
        <end position="655"/>
    </location>
</feature>
<dbReference type="EMBL" id="CAJOBQ010001628">
    <property type="protein sequence ID" value="CAF4503035.1"/>
    <property type="molecule type" value="Genomic_DNA"/>
</dbReference>
<comment type="caution">
    <text evidence="2">The sequence shown here is derived from an EMBL/GenBank/DDBJ whole genome shotgun (WGS) entry which is preliminary data.</text>
</comment>
<proteinExistence type="predicted"/>
<feature type="compositionally biased region" description="Acidic residues" evidence="1">
    <location>
        <begin position="602"/>
        <end position="611"/>
    </location>
</feature>
<accession>A0A820VKK9</accession>
<sequence length="726" mass="82974">MNQKSLRIEVKVPGWSLMALDTSLNEVKKDVLNQLNQQNLTTIEVVVTKSCKNALSLSVESVQRTDELLPLKFETYASINSSDHVLLVRDNDQVCIQAGNTCLYMYISESFAFRGLEQFDLSRIVDIDELLDMIESYCQLRNLQLDIEKNKDNFKTSILNTRVEMNQSKFFPCTCTIDLVDQYLCPQTDVVFDLDTLLGPVYATRGIKRKHQEVPSDTESNVLDVYDDEQDELWESTSGSSAKRDRNKTKNGIVSPREELLRKFLHIKDEYHITDSAIRAMHAFFKETKESFYSISEIERVQKKANKNIPLEYTKDSAYVPFEFALRAAVFVAIKFRPDLLKLNHLSFRLNMDGTLMGNKHVVAISVNCVDGGLCCQTAKKLVPVDILAEASRTGEYEPTHTKKLEEKIDILNKHAINTIGKRFFFKFETENNVKTIVSCGRFSGHLQQAFFVDSFPYEKIIENKDRATNAKNLVQKFKAILQIIKTDKSKRTSDLAEVAKSFVKDFRHSGLRAGCTPYMHLIGTHLAEQDKAEDLRAYDMQGVEKSNDLLSRLYFSSSNRAKNPLRTMMQNLYRRLEMNFADPKDRVALNNYSLNGIWTDTDSEEDDNSVDEIFSCSSSSNQSDFSSVDDNQSDQGNDHESSQESDDELDEEESDQAPYYITHVKLKNTLTVVTKKELSRIRLKIAEIINVQETTRKGIDLLASNIHELDLSIEEFIFLGKALDH</sequence>
<gene>
    <name evidence="2" type="ORF">TSG867_LOCUS21250</name>
</gene>